<dbReference type="InterPro" id="IPR041679">
    <property type="entry name" value="DNA2/NAM7-like_C"/>
</dbReference>
<sequence>MKDSEAIFHVNETSMDFRTFPFLPTVNDLLGDEKHQALHADFTSGQYLNISHYLHVQSRLMREDFIKPLREGVAEISKRIENDRRTFAAWHKTLSVGIYGKGVITGIVRKPVGVTFELKISSSNSSQVPWKIGRRLMYGSVLCLTNDNFKSVMFASIAERKLRDAKHWIVKIRPETDDLNLKFWMGSPEFLIVETTAFFESYRQIMFALRNIPLEKYSLKKYIVDAENIVSVPKYLLDHEGKESQVFPLEFRGRNLVGNPFSGEWPEPEELGLDKAQFRAFKASLCREFALIQGPPGTGKTFIGVKLVQAMLSRRQEFNIDSDGPILIMCFTQHVLDTFLKEVGRFTENIFRIGGQSRNELLMEPAYNGRNRIKKSHGYEFELCRNIRTHLLDLEKSLRELEILRNGVSSGAGILSVKALREFGLQIPNKFALDFSLANWLRSNQHPDNLSEEILKQILEGENEVLLSSRKASDFPRIYQKEDSPTEIYDFDLGIEDEASAETQRRKIESVYDDHRETVLMTAEQGNECIRRHFEIMNLSFEESVENAAMIVNENAKKLQDRIEDSRDVTMFRLLKLMKAETDLEQKKNARARFQADSMLLKVAANSELFKPPEELIGPEEDWINAKPKARWLIYRYWTNLLLREISKKIDHGIEKYERLVERYKEAQDRALLLHAISSDVVGLTTTAAAQNISLLQNIKAKIVVIEEAAEILESNTVCCLSSHCEHLILIGDQQFKPSTHEFQLAGNVGLDVSLFERMLKNGIPVEHLRQQHRMRADISNLIKLNVREDLQDHESVGNYDDILGIDKNVYFVSHNVTEDAANKELTSERNEPEMEAEFLLALCRYLLLQGYKHKQIAILAVYSEQLLVFKKLVASFPMCGEVRITSVDNYRGEETDIILLSFVRSNLAGNVGFSKTDNHIINVAMSRARKGLFMVGNMDALSSESELWRKMKHVLENENQIGRALPLRCQNHPDQIVSVFRPEEFPANGGCIRICNELITSCGHLCNRLCHVMDKEHRTEAGLCNWPCERKCTSPEGHPCKSVCGQEPCPPCTEKVERKLSICNHLQEMKCCEDVLEVSCPPCEELVDLILPCGHIVKARCHLDGDILCEAKCENMLPCGHPCPKTCDEPCGGCRVQVQKTIPDCSHSVTLDCSKLPERSDCRKEIEMLPCGHRCAGKLCSSICKTRCSVIMNLGKVGKCGHRVRLPCDIVTSRKVLSDEEEMEYCDHPCGAILSCGHKCVGKCSDCLQGRIHVPCQDPCGRKLVCGHICKVPCSSNCPPCREQCSNSCPHSACKKLCWELCTPCMEKCASGCPHKPCKRRCSEDCGTGDDRCNEPCAKVLLCHHKCVGLCGEMCPPCRECSADNVEFFDLVLNDVSEEPDARFVVLPECNHVMEVVGLDKWMRMSLEVIGQRVCPRCTTPIFRSRRYKGEINAALRNIHAVKKKFIEGSLDIHLKFCDGSGPSNAVRTISKAFSQEAFLSQITHEISRKKPRDPEGSNTRMFDFRELNGVECASITNCLDLLEVIAALLVKCNDEDLHLPSTFKCLYRSKLCRLARLLVSRKLSLNASDVKSIFEEIQRFNYSLKLETMRGKIHMTEGKLLISKTQAILSDICCFTDVKAANVRRCLEEAATFSEGPDGISHHERRMIMQAMGHSRRGQWFACPRGHIYLLAERWEINHGVRVAMNELVAEMVLCWRKIGLQRKWTAQSSAVGQILIQL</sequence>
<dbReference type="SUPFAM" id="SSF52540">
    <property type="entry name" value="P-loop containing nucleoside triphosphate hydrolases"/>
    <property type="match status" value="1"/>
</dbReference>
<dbReference type="GO" id="GO:0008270">
    <property type="term" value="F:zinc ion binding"/>
    <property type="evidence" value="ECO:0007669"/>
    <property type="project" value="UniProtKB-KW"/>
</dbReference>
<dbReference type="OrthoDB" id="2423195at2759"/>
<evidence type="ECO:0000313" key="8">
    <source>
        <dbReference type="Proteomes" id="UP000678499"/>
    </source>
</evidence>
<feature type="domain" description="NF-X1-type" evidence="6">
    <location>
        <begin position="1033"/>
        <end position="1055"/>
    </location>
</feature>
<dbReference type="SMART" id="SM00438">
    <property type="entry name" value="ZnF_NFX"/>
    <property type="match status" value="7"/>
</dbReference>
<feature type="domain" description="NF-X1-type" evidence="6">
    <location>
        <begin position="1003"/>
        <end position="1031"/>
    </location>
</feature>
<accession>A0A7R9BKN5</accession>
<proteinExistence type="predicted"/>
<dbReference type="InterPro" id="IPR057373">
    <property type="entry name" value="ZNFX1"/>
</dbReference>
<dbReference type="PANTHER" id="PTHR10887">
    <property type="entry name" value="DNA2/NAM7 HELICASE FAMILY"/>
    <property type="match status" value="1"/>
</dbReference>
<keyword evidence="1" id="KW-0479">Metal-binding</keyword>
<dbReference type="InterPro" id="IPR027417">
    <property type="entry name" value="P-loop_NTPase"/>
</dbReference>
<gene>
    <name evidence="7" type="ORF">NMOB1V02_LOCUS4834</name>
</gene>
<reference evidence="7" key="1">
    <citation type="submission" date="2020-11" db="EMBL/GenBank/DDBJ databases">
        <authorList>
            <person name="Tran Van P."/>
        </authorList>
    </citation>
    <scope>NUCLEOTIDE SEQUENCE</scope>
</reference>
<feature type="domain" description="NF-X1-type" evidence="6">
    <location>
        <begin position="1064"/>
        <end position="1086"/>
    </location>
</feature>
<dbReference type="GO" id="GO:0004386">
    <property type="term" value="F:helicase activity"/>
    <property type="evidence" value="ECO:0007669"/>
    <property type="project" value="InterPro"/>
</dbReference>
<evidence type="ECO:0000256" key="1">
    <source>
        <dbReference type="ARBA" id="ARBA00022723"/>
    </source>
</evidence>
<feature type="domain" description="NF-X1-type" evidence="6">
    <location>
        <begin position="1267"/>
        <end position="1284"/>
    </location>
</feature>
<dbReference type="InterPro" id="IPR000967">
    <property type="entry name" value="Znf_NFX1"/>
</dbReference>
<feature type="coiled-coil region" evidence="5">
    <location>
        <begin position="650"/>
        <end position="716"/>
    </location>
</feature>
<protein>
    <recommendedName>
        <fullName evidence="6">NF-X1-type domain-containing protein</fullName>
    </recommendedName>
</protein>
<dbReference type="Pfam" id="PF13086">
    <property type="entry name" value="AAA_11"/>
    <property type="match status" value="1"/>
</dbReference>
<dbReference type="PANTHER" id="PTHR10887:SF341">
    <property type="entry name" value="NFX1-TYPE ZINC FINGER-CONTAINING PROTEIN 1"/>
    <property type="match status" value="1"/>
</dbReference>
<evidence type="ECO:0000256" key="4">
    <source>
        <dbReference type="ARBA" id="ARBA00022833"/>
    </source>
</evidence>
<evidence type="ECO:0000256" key="2">
    <source>
        <dbReference type="ARBA" id="ARBA00022737"/>
    </source>
</evidence>
<evidence type="ECO:0000256" key="3">
    <source>
        <dbReference type="ARBA" id="ARBA00022771"/>
    </source>
</evidence>
<evidence type="ECO:0000259" key="6">
    <source>
        <dbReference type="SMART" id="SM00438"/>
    </source>
</evidence>
<feature type="domain" description="NF-X1-type" evidence="6">
    <location>
        <begin position="1120"/>
        <end position="1137"/>
    </location>
</feature>
<dbReference type="EMBL" id="OA882832">
    <property type="protein sequence ID" value="CAD7277092.1"/>
    <property type="molecule type" value="Genomic_DNA"/>
</dbReference>
<evidence type="ECO:0000313" key="7">
    <source>
        <dbReference type="EMBL" id="CAD7277092.1"/>
    </source>
</evidence>
<dbReference type="InterPro" id="IPR045055">
    <property type="entry name" value="DNA2/NAM7-like"/>
</dbReference>
<keyword evidence="3" id="KW-0863">Zinc-finger</keyword>
<dbReference type="GO" id="GO:0031048">
    <property type="term" value="P:regulatory ncRNA-mediated heterochromatin formation"/>
    <property type="evidence" value="ECO:0007669"/>
    <property type="project" value="TreeGrafter"/>
</dbReference>
<keyword evidence="5" id="KW-0175">Coiled coil</keyword>
<dbReference type="Pfam" id="PF25396">
    <property type="entry name" value="ZNFX1"/>
    <property type="match status" value="1"/>
</dbReference>
<dbReference type="Gene3D" id="3.40.50.300">
    <property type="entry name" value="P-loop containing nucleotide triphosphate hydrolases"/>
    <property type="match status" value="3"/>
</dbReference>
<dbReference type="InterPro" id="IPR047187">
    <property type="entry name" value="SF1_C_Upf1"/>
</dbReference>
<dbReference type="CDD" id="cd06008">
    <property type="entry name" value="NF-X1-zinc-finger"/>
    <property type="match status" value="1"/>
</dbReference>
<dbReference type="InterPro" id="IPR041677">
    <property type="entry name" value="DNA2/NAM7_AAA_11"/>
</dbReference>
<feature type="domain" description="NF-X1-type" evidence="6">
    <location>
        <begin position="1094"/>
        <end position="1116"/>
    </location>
</feature>
<keyword evidence="4" id="KW-0862">Zinc</keyword>
<dbReference type="EMBL" id="CAJPEX010000795">
    <property type="protein sequence ID" value="CAG0917244.1"/>
    <property type="molecule type" value="Genomic_DNA"/>
</dbReference>
<name>A0A7R9BKN5_9CRUS</name>
<organism evidence="7">
    <name type="scientific">Notodromas monacha</name>
    <dbReference type="NCBI Taxonomy" id="399045"/>
    <lineage>
        <taxon>Eukaryota</taxon>
        <taxon>Metazoa</taxon>
        <taxon>Ecdysozoa</taxon>
        <taxon>Arthropoda</taxon>
        <taxon>Crustacea</taxon>
        <taxon>Oligostraca</taxon>
        <taxon>Ostracoda</taxon>
        <taxon>Podocopa</taxon>
        <taxon>Podocopida</taxon>
        <taxon>Cypridocopina</taxon>
        <taxon>Cypridoidea</taxon>
        <taxon>Cyprididae</taxon>
        <taxon>Notodromas</taxon>
    </lineage>
</organism>
<evidence type="ECO:0000256" key="5">
    <source>
        <dbReference type="SAM" id="Coils"/>
    </source>
</evidence>
<feature type="domain" description="NF-X1-type" evidence="6">
    <location>
        <begin position="1172"/>
        <end position="1191"/>
    </location>
</feature>
<dbReference type="CDD" id="cd18808">
    <property type="entry name" value="SF1_C_Upf1"/>
    <property type="match status" value="1"/>
</dbReference>
<keyword evidence="8" id="KW-1185">Reference proteome</keyword>
<dbReference type="Proteomes" id="UP000678499">
    <property type="component" value="Unassembled WGS sequence"/>
</dbReference>
<dbReference type="GO" id="GO:0031380">
    <property type="term" value="C:nuclear RNA-directed RNA polymerase complex"/>
    <property type="evidence" value="ECO:0007669"/>
    <property type="project" value="TreeGrafter"/>
</dbReference>
<keyword evidence="2" id="KW-0677">Repeat</keyword>
<dbReference type="Pfam" id="PF13087">
    <property type="entry name" value="AAA_12"/>
    <property type="match status" value="1"/>
</dbReference>